<evidence type="ECO:0000256" key="1">
    <source>
        <dbReference type="ARBA" id="ARBA00023015"/>
    </source>
</evidence>
<dbReference type="FunFam" id="1.10.10.60:FF:000141">
    <property type="entry name" value="TetR family transcriptional regulator"/>
    <property type="match status" value="1"/>
</dbReference>
<feature type="DNA-binding region" description="H-T-H motif" evidence="4">
    <location>
        <begin position="43"/>
        <end position="62"/>
    </location>
</feature>
<dbReference type="Proteomes" id="UP000271227">
    <property type="component" value="Unassembled WGS sequence"/>
</dbReference>
<dbReference type="PRINTS" id="PR00455">
    <property type="entry name" value="HTHTETR"/>
</dbReference>
<dbReference type="RefSeq" id="WP_121938895.1">
    <property type="nucleotide sequence ID" value="NZ_REFR01000011.1"/>
</dbReference>
<comment type="caution">
    <text evidence="7">The sequence shown here is derived from an EMBL/GenBank/DDBJ whole genome shotgun (WGS) entry which is preliminary data.</text>
</comment>
<dbReference type="FunCoup" id="A0A3M0CEI6">
    <property type="interactions" value="129"/>
</dbReference>
<accession>A0A3M0CEI6</accession>
<evidence type="ECO:0000256" key="4">
    <source>
        <dbReference type="PROSITE-ProRule" id="PRU00335"/>
    </source>
</evidence>
<dbReference type="Gene3D" id="1.10.357.10">
    <property type="entry name" value="Tetracycline Repressor, domain 2"/>
    <property type="match status" value="1"/>
</dbReference>
<feature type="domain" description="HTH tetR-type" evidence="6">
    <location>
        <begin position="20"/>
        <end position="80"/>
    </location>
</feature>
<evidence type="ECO:0000256" key="5">
    <source>
        <dbReference type="SAM" id="MobiDB-lite"/>
    </source>
</evidence>
<dbReference type="InterPro" id="IPR036271">
    <property type="entry name" value="Tet_transcr_reg_TetR-rel_C_sf"/>
</dbReference>
<keyword evidence="1" id="KW-0805">Transcription regulation</keyword>
<dbReference type="PROSITE" id="PS50977">
    <property type="entry name" value="HTH_TETR_2"/>
    <property type="match status" value="1"/>
</dbReference>
<feature type="region of interest" description="Disordered" evidence="5">
    <location>
        <begin position="1"/>
        <end position="21"/>
    </location>
</feature>
<evidence type="ECO:0000313" key="7">
    <source>
        <dbReference type="EMBL" id="RMB08158.1"/>
    </source>
</evidence>
<dbReference type="GO" id="GO:0000976">
    <property type="term" value="F:transcription cis-regulatory region binding"/>
    <property type="evidence" value="ECO:0007669"/>
    <property type="project" value="TreeGrafter"/>
</dbReference>
<organism evidence="7 8">
    <name type="scientific">Eilatimonas milleporae</name>
    <dbReference type="NCBI Taxonomy" id="911205"/>
    <lineage>
        <taxon>Bacteria</taxon>
        <taxon>Pseudomonadati</taxon>
        <taxon>Pseudomonadota</taxon>
        <taxon>Alphaproteobacteria</taxon>
        <taxon>Kordiimonadales</taxon>
        <taxon>Kordiimonadaceae</taxon>
        <taxon>Eilatimonas</taxon>
    </lineage>
</organism>
<keyword evidence="8" id="KW-1185">Reference proteome</keyword>
<dbReference type="SUPFAM" id="SSF46689">
    <property type="entry name" value="Homeodomain-like"/>
    <property type="match status" value="1"/>
</dbReference>
<dbReference type="InParanoid" id="A0A3M0CEI6"/>
<dbReference type="SUPFAM" id="SSF48498">
    <property type="entry name" value="Tetracyclin repressor-like, C-terminal domain"/>
    <property type="match status" value="1"/>
</dbReference>
<dbReference type="InterPro" id="IPR039536">
    <property type="entry name" value="TetR_C_Proteobacteria"/>
</dbReference>
<protein>
    <submittedName>
        <fullName evidence="7">TetR family transcriptional regulator</fullName>
    </submittedName>
</protein>
<dbReference type="GO" id="GO:0003700">
    <property type="term" value="F:DNA-binding transcription factor activity"/>
    <property type="evidence" value="ECO:0007669"/>
    <property type="project" value="TreeGrafter"/>
</dbReference>
<dbReference type="PANTHER" id="PTHR30055">
    <property type="entry name" value="HTH-TYPE TRANSCRIPTIONAL REGULATOR RUTR"/>
    <property type="match status" value="1"/>
</dbReference>
<sequence>MPGHADTKRKPEKKFERRAEDRPGEILSAARTLFERKGFTATRTDEIAAAAGISKGTLFRYFADKEAMLVAIVETVQIPAKDRMVRLVQSFEPPFAPKLGILAHTWYQMVQAEGIDGIPKMIMAEAGNFPDLTKLFKARLHDSIIGMLTTLIRRGVESGEFTCDDCDYSARYLLGSLMFLGLWNNSIGKYADDPMDAERYIGIWHKAACAHLGAPIPAAAEDDT</sequence>
<proteinExistence type="predicted"/>
<dbReference type="InterPro" id="IPR050109">
    <property type="entry name" value="HTH-type_TetR-like_transc_reg"/>
</dbReference>
<dbReference type="AlphaFoldDB" id="A0A3M0CEI6"/>
<dbReference type="EMBL" id="REFR01000011">
    <property type="protein sequence ID" value="RMB08158.1"/>
    <property type="molecule type" value="Genomic_DNA"/>
</dbReference>
<evidence type="ECO:0000313" key="8">
    <source>
        <dbReference type="Proteomes" id="UP000271227"/>
    </source>
</evidence>
<evidence type="ECO:0000259" key="6">
    <source>
        <dbReference type="PROSITE" id="PS50977"/>
    </source>
</evidence>
<dbReference type="InterPro" id="IPR001647">
    <property type="entry name" value="HTH_TetR"/>
</dbReference>
<dbReference type="Pfam" id="PF14246">
    <property type="entry name" value="TetR_C_7"/>
    <property type="match status" value="1"/>
</dbReference>
<dbReference type="OrthoDB" id="8478851at2"/>
<keyword evidence="2 4" id="KW-0238">DNA-binding</keyword>
<name>A0A3M0CEI6_9PROT</name>
<keyword evidence="3" id="KW-0804">Transcription</keyword>
<dbReference type="InterPro" id="IPR009057">
    <property type="entry name" value="Homeodomain-like_sf"/>
</dbReference>
<gene>
    <name evidence="7" type="ORF">BXY39_2254</name>
</gene>
<dbReference type="PANTHER" id="PTHR30055:SF223">
    <property type="entry name" value="HTH-TYPE TRANSCRIPTIONAL REGULATOR UIDR"/>
    <property type="match status" value="1"/>
</dbReference>
<evidence type="ECO:0000256" key="3">
    <source>
        <dbReference type="ARBA" id="ARBA00023163"/>
    </source>
</evidence>
<evidence type="ECO:0000256" key="2">
    <source>
        <dbReference type="ARBA" id="ARBA00023125"/>
    </source>
</evidence>
<dbReference type="Pfam" id="PF00440">
    <property type="entry name" value="TetR_N"/>
    <property type="match status" value="1"/>
</dbReference>
<reference evidence="7 8" key="1">
    <citation type="submission" date="2018-10" db="EMBL/GenBank/DDBJ databases">
        <title>Genomic Encyclopedia of Archaeal and Bacterial Type Strains, Phase II (KMG-II): from individual species to whole genera.</title>
        <authorList>
            <person name="Goeker M."/>
        </authorList>
    </citation>
    <scope>NUCLEOTIDE SEQUENCE [LARGE SCALE GENOMIC DNA]</scope>
    <source>
        <strain evidence="7 8">DSM 25217</strain>
    </source>
</reference>